<accession>A0AAE1DVP0</accession>
<reference evidence="1" key="1">
    <citation type="journal article" date="2023" name="G3 (Bethesda)">
        <title>A reference genome for the long-term kleptoplast-retaining sea slug Elysia crispata morphotype clarki.</title>
        <authorList>
            <person name="Eastman K.E."/>
            <person name="Pendleton A.L."/>
            <person name="Shaikh M.A."/>
            <person name="Suttiyut T."/>
            <person name="Ogas R."/>
            <person name="Tomko P."/>
            <person name="Gavelis G."/>
            <person name="Widhalm J.R."/>
            <person name="Wisecaver J.H."/>
        </authorList>
    </citation>
    <scope>NUCLEOTIDE SEQUENCE</scope>
    <source>
        <strain evidence="1">ECLA1</strain>
    </source>
</reference>
<protein>
    <submittedName>
        <fullName evidence="1">Uncharacterized protein</fullName>
    </submittedName>
</protein>
<dbReference type="AlphaFoldDB" id="A0AAE1DVP0"/>
<dbReference type="EMBL" id="JAWDGP010002216">
    <property type="protein sequence ID" value="KAK3784694.1"/>
    <property type="molecule type" value="Genomic_DNA"/>
</dbReference>
<sequence length="142" mass="16062">MSIKLRLSQGLSNVRAFGPHQVIIRTERLNLARDQTKKTAGETGRGPVEICQADREAKLSLDQPYHREVFYRAQMLHTEVEARDIGLIKTSSPEEKRWGWSKWSAAIGLSGPGLERCGESTDQREPDSTVTDQCGWFKRSFS</sequence>
<proteinExistence type="predicted"/>
<dbReference type="Proteomes" id="UP001283361">
    <property type="component" value="Unassembled WGS sequence"/>
</dbReference>
<name>A0AAE1DVP0_9GAST</name>
<evidence type="ECO:0000313" key="1">
    <source>
        <dbReference type="EMBL" id="KAK3784694.1"/>
    </source>
</evidence>
<gene>
    <name evidence="1" type="ORF">RRG08_032150</name>
</gene>
<keyword evidence="2" id="KW-1185">Reference proteome</keyword>
<evidence type="ECO:0000313" key="2">
    <source>
        <dbReference type="Proteomes" id="UP001283361"/>
    </source>
</evidence>
<organism evidence="1 2">
    <name type="scientific">Elysia crispata</name>
    <name type="common">lettuce slug</name>
    <dbReference type="NCBI Taxonomy" id="231223"/>
    <lineage>
        <taxon>Eukaryota</taxon>
        <taxon>Metazoa</taxon>
        <taxon>Spiralia</taxon>
        <taxon>Lophotrochozoa</taxon>
        <taxon>Mollusca</taxon>
        <taxon>Gastropoda</taxon>
        <taxon>Heterobranchia</taxon>
        <taxon>Euthyneura</taxon>
        <taxon>Panpulmonata</taxon>
        <taxon>Sacoglossa</taxon>
        <taxon>Placobranchoidea</taxon>
        <taxon>Plakobranchidae</taxon>
        <taxon>Elysia</taxon>
    </lineage>
</organism>
<comment type="caution">
    <text evidence="1">The sequence shown here is derived from an EMBL/GenBank/DDBJ whole genome shotgun (WGS) entry which is preliminary data.</text>
</comment>